<evidence type="ECO:0000313" key="4">
    <source>
        <dbReference type="Proteomes" id="UP000663852"/>
    </source>
</evidence>
<dbReference type="EMBL" id="CAJNOR010007961">
    <property type="protein sequence ID" value="CAF1626226.1"/>
    <property type="molecule type" value="Genomic_DNA"/>
</dbReference>
<keyword evidence="3" id="KW-1185">Reference proteome</keyword>
<comment type="caution">
    <text evidence="1">The sequence shown here is derived from an EMBL/GenBank/DDBJ whole genome shotgun (WGS) entry which is preliminary data.</text>
</comment>
<organism evidence="1 4">
    <name type="scientific">Adineta ricciae</name>
    <name type="common">Rotifer</name>
    <dbReference type="NCBI Taxonomy" id="249248"/>
    <lineage>
        <taxon>Eukaryota</taxon>
        <taxon>Metazoa</taxon>
        <taxon>Spiralia</taxon>
        <taxon>Gnathifera</taxon>
        <taxon>Rotifera</taxon>
        <taxon>Eurotatoria</taxon>
        <taxon>Bdelloidea</taxon>
        <taxon>Adinetida</taxon>
        <taxon>Adinetidae</taxon>
        <taxon>Adineta</taxon>
    </lineage>
</organism>
<name>A0A815V253_ADIRI</name>
<dbReference type="EMBL" id="CAJNOJ010000797">
    <property type="protein sequence ID" value="CAF1523691.1"/>
    <property type="molecule type" value="Genomic_DNA"/>
</dbReference>
<reference evidence="1" key="1">
    <citation type="submission" date="2021-02" db="EMBL/GenBank/DDBJ databases">
        <authorList>
            <person name="Nowell W R."/>
        </authorList>
    </citation>
    <scope>NUCLEOTIDE SEQUENCE</scope>
</reference>
<evidence type="ECO:0000313" key="1">
    <source>
        <dbReference type="EMBL" id="CAF1523691.1"/>
    </source>
</evidence>
<dbReference type="Proteomes" id="UP000663828">
    <property type="component" value="Unassembled WGS sequence"/>
</dbReference>
<sequence length="129" mass="14985">METQQFSKIIDTIPIFSGTPRENVHEWLELVNLKFDMIGYNAVQKRRFVPQYLSGDAPKWHLSHRDQLDGWDAYVVALVAAFPYVETTSRDMNLKMLRDRKQGVLESFTVSVCDESHNARLEIKMVLLV</sequence>
<proteinExistence type="predicted"/>
<accession>A0A815V253</accession>
<dbReference type="OrthoDB" id="10056034at2759"/>
<evidence type="ECO:0000313" key="3">
    <source>
        <dbReference type="Proteomes" id="UP000663828"/>
    </source>
</evidence>
<dbReference type="AlphaFoldDB" id="A0A815V253"/>
<evidence type="ECO:0000313" key="2">
    <source>
        <dbReference type="EMBL" id="CAF1626226.1"/>
    </source>
</evidence>
<gene>
    <name evidence="1" type="ORF">EDS130_LOCUS44054</name>
    <name evidence="2" type="ORF">XAT740_LOCUS50943</name>
</gene>
<protein>
    <submittedName>
        <fullName evidence="1">Uncharacterized protein</fullName>
    </submittedName>
</protein>
<dbReference type="Proteomes" id="UP000663852">
    <property type="component" value="Unassembled WGS sequence"/>
</dbReference>